<sequence>MLTPLVKAVQQMKQIIRENNLVVMGTNARYLMAYEYACKTVWWDKALSGGPVIEQATHFCDLSRYFGGDVNLSSVVSHTVEHDEAPGKLSLKPVDEGLIQPENRLPRLTSATWKYKGGAVGNLTHAIVLHGTTYDTEFEVYADGYKMRLVDPYGTPKLYVRRPGHQEEVTYTYEDDDPFYTEMSTFIDVVEDNTSGQQDKILSSYEDAVKTYEFDSSSTTFIIYASPCAEFEVMARPPGSNRTQKPQGSRKSANASGYAKRKSLKSQALSNASDVYEYQPERVRRSKVKLELEKDELAGAPREDAGGSEDEGDGERRGKSLKPRLVGENDDEGGIREDEDEDIDSDAAFDESDEERFAGFGFSYDKKQSNSNKKHNKTSSGQGAKAVRFAEVDLNEDTDEDVADEPEEDESGASDEEEEEGDPDEFIDVLDILDGRGEPQSEDDLGEVQKQPSVRRQEKSRRPQEETNAGTDIRSGEGESEDEEMDEEEVEDASEDIISVSESEDDADASALQNLETFITSLDAGKKRKVPDDNDAIETPAGQDRKQRRRLLKEQTQTGTESEFAAAAGASKLNLDDLLAPLASSSNLQSLKKSAKSSLRQKRRH</sequence>
<dbReference type="AlphaFoldDB" id="A0A4S4KWH1"/>
<feature type="region of interest" description="Disordered" evidence="1">
    <location>
        <begin position="583"/>
        <end position="605"/>
    </location>
</feature>
<accession>A0A4S4KWH1</accession>
<dbReference type="InterPro" id="IPR052515">
    <property type="entry name" value="Gfo/Idh/MocA_Oxidoreductase"/>
</dbReference>
<dbReference type="Proteomes" id="UP000309038">
    <property type="component" value="Unassembled WGS sequence"/>
</dbReference>
<dbReference type="Gene3D" id="3.30.360.10">
    <property type="entry name" value="Dihydrodipicolinate Reductase, domain 2"/>
    <property type="match status" value="1"/>
</dbReference>
<feature type="compositionally biased region" description="Basic and acidic residues" evidence="1">
    <location>
        <begin position="455"/>
        <end position="465"/>
    </location>
</feature>
<comment type="caution">
    <text evidence="3">The sequence shown here is derived from an EMBL/GenBank/DDBJ whole genome shotgun (WGS) entry which is preliminary data.</text>
</comment>
<dbReference type="SUPFAM" id="SSF55347">
    <property type="entry name" value="Glyceraldehyde-3-phosphate dehydrogenase-like, C-terminal domain"/>
    <property type="match status" value="1"/>
</dbReference>
<feature type="compositionally biased region" description="Basic residues" evidence="1">
    <location>
        <begin position="593"/>
        <end position="605"/>
    </location>
</feature>
<feature type="compositionally biased region" description="Acidic residues" evidence="1">
    <location>
        <begin position="393"/>
        <end position="428"/>
    </location>
</feature>
<feature type="compositionally biased region" description="Acidic residues" evidence="1">
    <location>
        <begin position="478"/>
        <end position="495"/>
    </location>
</feature>
<dbReference type="InterPro" id="IPR013944">
    <property type="entry name" value="OxRdtase_put_C"/>
</dbReference>
<dbReference type="Pfam" id="PF08635">
    <property type="entry name" value="ox_reductase_C"/>
    <property type="match status" value="1"/>
</dbReference>
<reference evidence="3 4" key="1">
    <citation type="submission" date="2019-02" db="EMBL/GenBank/DDBJ databases">
        <title>Genome sequencing of the rare red list fungi Phlebia centrifuga.</title>
        <authorList>
            <person name="Buettner E."/>
            <person name="Kellner H."/>
        </authorList>
    </citation>
    <scope>NUCLEOTIDE SEQUENCE [LARGE SCALE GENOMIC DNA]</scope>
    <source>
        <strain evidence="3 4">DSM 108282</strain>
    </source>
</reference>
<evidence type="ECO:0000256" key="1">
    <source>
        <dbReference type="SAM" id="MobiDB-lite"/>
    </source>
</evidence>
<feature type="domain" description="Oxidoreductase putative C-terminal" evidence="2">
    <location>
        <begin position="6"/>
        <end position="145"/>
    </location>
</feature>
<evidence type="ECO:0000313" key="4">
    <source>
        <dbReference type="Proteomes" id="UP000309038"/>
    </source>
</evidence>
<gene>
    <name evidence="3" type="ORF">EW026_g1299</name>
</gene>
<dbReference type="PANTHER" id="PTHR43249">
    <property type="entry name" value="UDP-N-ACETYL-2-AMINO-2-DEOXY-D-GLUCURONATE OXIDASE"/>
    <property type="match status" value="1"/>
</dbReference>
<feature type="compositionally biased region" description="Basic and acidic residues" evidence="1">
    <location>
        <begin position="279"/>
        <end position="305"/>
    </location>
</feature>
<keyword evidence="4" id="KW-1185">Reference proteome</keyword>
<dbReference type="PANTHER" id="PTHR43249:SF1">
    <property type="entry name" value="D-GLUCOSIDE 3-DEHYDROGENASE"/>
    <property type="match status" value="1"/>
</dbReference>
<evidence type="ECO:0000313" key="3">
    <source>
        <dbReference type="EMBL" id="THH01390.1"/>
    </source>
</evidence>
<name>A0A4S4KWH1_9APHY</name>
<feature type="compositionally biased region" description="Low complexity" evidence="1">
    <location>
        <begin position="583"/>
        <end position="592"/>
    </location>
</feature>
<feature type="compositionally biased region" description="Acidic residues" evidence="1">
    <location>
        <begin position="328"/>
        <end position="354"/>
    </location>
</feature>
<feature type="compositionally biased region" description="Polar residues" evidence="1">
    <location>
        <begin position="240"/>
        <end position="255"/>
    </location>
</feature>
<proteinExistence type="predicted"/>
<dbReference type="EMBL" id="SGPJ01000025">
    <property type="protein sequence ID" value="THH01390.1"/>
    <property type="molecule type" value="Genomic_DNA"/>
</dbReference>
<protein>
    <recommendedName>
        <fullName evidence="2">Oxidoreductase putative C-terminal domain-containing protein</fullName>
    </recommendedName>
</protein>
<feature type="region of interest" description="Disordered" evidence="1">
    <location>
        <begin position="235"/>
        <end position="564"/>
    </location>
</feature>
<organism evidence="3 4">
    <name type="scientific">Hermanssonia centrifuga</name>
    <dbReference type="NCBI Taxonomy" id="98765"/>
    <lineage>
        <taxon>Eukaryota</taxon>
        <taxon>Fungi</taxon>
        <taxon>Dikarya</taxon>
        <taxon>Basidiomycota</taxon>
        <taxon>Agaricomycotina</taxon>
        <taxon>Agaricomycetes</taxon>
        <taxon>Polyporales</taxon>
        <taxon>Meruliaceae</taxon>
        <taxon>Hermanssonia</taxon>
    </lineage>
</organism>
<evidence type="ECO:0000259" key="2">
    <source>
        <dbReference type="Pfam" id="PF08635"/>
    </source>
</evidence>